<feature type="compositionally biased region" description="Polar residues" evidence="1">
    <location>
        <begin position="59"/>
        <end position="71"/>
    </location>
</feature>
<feature type="region of interest" description="Disordered" evidence="1">
    <location>
        <begin position="194"/>
        <end position="320"/>
    </location>
</feature>
<protein>
    <submittedName>
        <fullName evidence="2">Uncharacterized protein</fullName>
    </submittedName>
</protein>
<proteinExistence type="predicted"/>
<evidence type="ECO:0000313" key="3">
    <source>
        <dbReference type="Proteomes" id="UP001590951"/>
    </source>
</evidence>
<evidence type="ECO:0000313" key="2">
    <source>
        <dbReference type="EMBL" id="KAL2049287.1"/>
    </source>
</evidence>
<gene>
    <name evidence="2" type="ORF">ABVK25_010465</name>
</gene>
<evidence type="ECO:0000256" key="1">
    <source>
        <dbReference type="SAM" id="MobiDB-lite"/>
    </source>
</evidence>
<organism evidence="2 3">
    <name type="scientific">Lepraria finkii</name>
    <dbReference type="NCBI Taxonomy" id="1340010"/>
    <lineage>
        <taxon>Eukaryota</taxon>
        <taxon>Fungi</taxon>
        <taxon>Dikarya</taxon>
        <taxon>Ascomycota</taxon>
        <taxon>Pezizomycotina</taxon>
        <taxon>Lecanoromycetes</taxon>
        <taxon>OSLEUM clade</taxon>
        <taxon>Lecanoromycetidae</taxon>
        <taxon>Lecanorales</taxon>
        <taxon>Lecanorineae</taxon>
        <taxon>Stereocaulaceae</taxon>
        <taxon>Lepraria</taxon>
    </lineage>
</organism>
<feature type="compositionally biased region" description="Basic and acidic residues" evidence="1">
    <location>
        <begin position="72"/>
        <end position="114"/>
    </location>
</feature>
<accession>A0ABR4AUB4</accession>
<name>A0ABR4AUB4_9LECA</name>
<keyword evidence="3" id="KW-1185">Reference proteome</keyword>
<feature type="compositionally biased region" description="Polar residues" evidence="1">
    <location>
        <begin position="217"/>
        <end position="226"/>
    </location>
</feature>
<feature type="region of interest" description="Disordered" evidence="1">
    <location>
        <begin position="1"/>
        <end position="118"/>
    </location>
</feature>
<dbReference type="EMBL" id="JBHFEH010000067">
    <property type="protein sequence ID" value="KAL2049287.1"/>
    <property type="molecule type" value="Genomic_DNA"/>
</dbReference>
<feature type="region of interest" description="Disordered" evidence="1">
    <location>
        <begin position="131"/>
        <end position="157"/>
    </location>
</feature>
<feature type="compositionally biased region" description="Polar residues" evidence="1">
    <location>
        <begin position="267"/>
        <end position="277"/>
    </location>
</feature>
<dbReference type="Proteomes" id="UP001590951">
    <property type="component" value="Unassembled WGS sequence"/>
</dbReference>
<reference evidence="2 3" key="1">
    <citation type="submission" date="2024-09" db="EMBL/GenBank/DDBJ databases">
        <title>Rethinking Asexuality: The Enigmatic Case of Functional Sexual Genes in Lepraria (Stereocaulaceae).</title>
        <authorList>
            <person name="Doellman M."/>
            <person name="Sun Y."/>
            <person name="Barcenas-Pena A."/>
            <person name="Lumbsch H.T."/>
            <person name="Grewe F."/>
        </authorList>
    </citation>
    <scope>NUCLEOTIDE SEQUENCE [LARGE SCALE GENOMIC DNA]</scope>
    <source>
        <strain evidence="2 3">Grewe 0041</strain>
    </source>
</reference>
<feature type="compositionally biased region" description="Polar residues" evidence="1">
    <location>
        <begin position="1"/>
        <end position="17"/>
    </location>
</feature>
<feature type="compositionally biased region" description="Basic and acidic residues" evidence="1">
    <location>
        <begin position="253"/>
        <end position="266"/>
    </location>
</feature>
<comment type="caution">
    <text evidence="2">The sequence shown here is derived from an EMBL/GenBank/DDBJ whole genome shotgun (WGS) entry which is preliminary data.</text>
</comment>
<sequence length="320" mass="36996">MEVDTQNQQYGESQATNPRKRPALPPEEEDEEGEIDKLLPAAAAMKRRRIEEEEEMQRNGVSNERSYGTSQKKSESEKARKPKKEANIKVVVRERREAEEEAARQDEENLRDTLEGMTVEEMKSLAVVEEMELPDRSEQTQRRNPNGEANSRWDERWNGRKNFKKFRRRGEGMQVRRGPTLIVPLEEVKKKDYGIGEDYWVETEKTRKKRKEKDRSTQSQSQSQPFATAKSKPVEMPSELILDGELPESIDLETPRTTKGQERTQQIDESSTRSQVVNGKRPASSHGNSAPAKKQKRFAVQESDSDSEDELKFRFKKKGK</sequence>